<dbReference type="Gramene" id="ERN11034">
    <property type="protein sequence ID" value="ERN11034"/>
    <property type="gene ID" value="AMTR_s00024p00074730"/>
</dbReference>
<sequence>MEHIYGALPLTLSNPTLRMLSGLGIRIRHGPIYSGFTQIRKKQSFSIGNCKDTETKYDGRLQHVFGKVSVMQRITSYSRGLGIASIRAAAAERNIRTVPSDDAYDSEPLWLSLIRETFSGLKSLLMFLLEQPGQLKYIEWPSFKSTLKTATLTLVLVAVLVVILSSVDSVLWFLLALVLRKSP</sequence>
<evidence type="ECO:0000256" key="6">
    <source>
        <dbReference type="ARBA" id="ARBA00022989"/>
    </source>
</evidence>
<evidence type="ECO:0000256" key="1">
    <source>
        <dbReference type="ARBA" id="ARBA00004370"/>
    </source>
</evidence>
<evidence type="ECO:0000256" key="5">
    <source>
        <dbReference type="ARBA" id="ARBA00022927"/>
    </source>
</evidence>
<dbReference type="PANTHER" id="PTHR37247:SF1">
    <property type="entry name" value="TRANSMEMBRANE PROTEIN"/>
    <property type="match status" value="1"/>
</dbReference>
<evidence type="ECO:0000256" key="3">
    <source>
        <dbReference type="ARBA" id="ARBA00022448"/>
    </source>
</evidence>
<dbReference type="eggNOG" id="ENOG502S3BF">
    <property type="taxonomic scope" value="Eukaryota"/>
</dbReference>
<dbReference type="PANTHER" id="PTHR37247">
    <property type="entry name" value="TRANSMEMBRANE PROTEIN"/>
    <property type="match status" value="1"/>
</dbReference>
<dbReference type="InterPro" id="IPR038379">
    <property type="entry name" value="SecE_sf"/>
</dbReference>
<name>W1PT51_AMBTC</name>
<dbReference type="InterPro" id="IPR001901">
    <property type="entry name" value="Translocase_SecE/Sec61-g"/>
</dbReference>
<evidence type="ECO:0000313" key="10">
    <source>
        <dbReference type="EMBL" id="ERN11034.1"/>
    </source>
</evidence>
<feature type="transmembrane region" description="Helical" evidence="9">
    <location>
        <begin position="152"/>
        <end position="179"/>
    </location>
</feature>
<keyword evidence="7" id="KW-0811">Translocation</keyword>
<keyword evidence="11" id="KW-1185">Reference proteome</keyword>
<dbReference type="HOGENOM" id="CLU_126763_0_0_1"/>
<evidence type="ECO:0000256" key="2">
    <source>
        <dbReference type="ARBA" id="ARBA00008274"/>
    </source>
</evidence>
<organism evidence="10 11">
    <name type="scientific">Amborella trichopoda</name>
    <dbReference type="NCBI Taxonomy" id="13333"/>
    <lineage>
        <taxon>Eukaryota</taxon>
        <taxon>Viridiplantae</taxon>
        <taxon>Streptophyta</taxon>
        <taxon>Embryophyta</taxon>
        <taxon>Tracheophyta</taxon>
        <taxon>Spermatophyta</taxon>
        <taxon>Magnoliopsida</taxon>
        <taxon>Amborellales</taxon>
        <taxon>Amborellaceae</taxon>
        <taxon>Amborella</taxon>
    </lineage>
</organism>
<evidence type="ECO:0000256" key="9">
    <source>
        <dbReference type="SAM" id="Phobius"/>
    </source>
</evidence>
<reference evidence="11" key="1">
    <citation type="journal article" date="2013" name="Science">
        <title>The Amborella genome and the evolution of flowering plants.</title>
        <authorList>
            <consortium name="Amborella Genome Project"/>
        </authorList>
    </citation>
    <scope>NUCLEOTIDE SEQUENCE [LARGE SCALE GENOMIC DNA]</scope>
</reference>
<evidence type="ECO:0000256" key="8">
    <source>
        <dbReference type="ARBA" id="ARBA00023136"/>
    </source>
</evidence>
<keyword evidence="5" id="KW-0653">Protein transport</keyword>
<dbReference type="AlphaFoldDB" id="W1PT51"/>
<accession>W1PT51</accession>
<dbReference type="GO" id="GO:0006886">
    <property type="term" value="P:intracellular protein transport"/>
    <property type="evidence" value="ECO:0007669"/>
    <property type="project" value="InterPro"/>
</dbReference>
<comment type="similarity">
    <text evidence="2">Belongs to the SecE/SEC61-gamma family.</text>
</comment>
<dbReference type="GO" id="GO:0016020">
    <property type="term" value="C:membrane"/>
    <property type="evidence" value="ECO:0007669"/>
    <property type="project" value="UniProtKB-SubCell"/>
</dbReference>
<dbReference type="STRING" id="13333.W1PT51"/>
<evidence type="ECO:0000256" key="7">
    <source>
        <dbReference type="ARBA" id="ARBA00023010"/>
    </source>
</evidence>
<keyword evidence="4 9" id="KW-0812">Transmembrane</keyword>
<keyword evidence="8 9" id="KW-0472">Membrane</keyword>
<dbReference type="Gene3D" id="1.20.5.1030">
    <property type="entry name" value="Preprotein translocase secy subunit"/>
    <property type="match status" value="1"/>
</dbReference>
<gene>
    <name evidence="10" type="ORF">AMTR_s00024p00074730</name>
</gene>
<dbReference type="EMBL" id="KI392710">
    <property type="protein sequence ID" value="ERN11034.1"/>
    <property type="molecule type" value="Genomic_DNA"/>
</dbReference>
<dbReference type="GO" id="GO:0006605">
    <property type="term" value="P:protein targeting"/>
    <property type="evidence" value="ECO:0007669"/>
    <property type="project" value="InterPro"/>
</dbReference>
<comment type="subcellular location">
    <subcellularLocation>
        <location evidence="1">Membrane</location>
    </subcellularLocation>
</comment>
<dbReference type="Proteomes" id="UP000017836">
    <property type="component" value="Unassembled WGS sequence"/>
</dbReference>
<proteinExistence type="inferred from homology"/>
<keyword evidence="6 9" id="KW-1133">Transmembrane helix</keyword>
<evidence type="ECO:0000313" key="11">
    <source>
        <dbReference type="Proteomes" id="UP000017836"/>
    </source>
</evidence>
<evidence type="ECO:0000256" key="4">
    <source>
        <dbReference type="ARBA" id="ARBA00022692"/>
    </source>
</evidence>
<protein>
    <submittedName>
        <fullName evidence="10">Uncharacterized protein</fullName>
    </submittedName>
</protein>
<keyword evidence="3" id="KW-0813">Transport</keyword>
<dbReference type="Pfam" id="PF00584">
    <property type="entry name" value="SecE"/>
    <property type="match status" value="1"/>
</dbReference>